<dbReference type="InterPro" id="IPR036922">
    <property type="entry name" value="Rieske_2Fe-2S_sf"/>
</dbReference>
<dbReference type="AlphaFoldDB" id="A0A2W5UC76"/>
<protein>
    <submittedName>
        <fullName evidence="7">FAD-dependent oxidoreductase</fullName>
    </submittedName>
</protein>
<keyword evidence="5" id="KW-1015">Disulfide bond</keyword>
<proteinExistence type="predicted"/>
<evidence type="ECO:0000313" key="8">
    <source>
        <dbReference type="Proteomes" id="UP000249061"/>
    </source>
</evidence>
<dbReference type="Proteomes" id="UP000249061">
    <property type="component" value="Unassembled WGS sequence"/>
</dbReference>
<reference evidence="7 8" key="1">
    <citation type="submission" date="2017-08" db="EMBL/GenBank/DDBJ databases">
        <title>Infants hospitalized years apart are colonized by the same room-sourced microbial strains.</title>
        <authorList>
            <person name="Brooks B."/>
            <person name="Olm M.R."/>
            <person name="Firek B.A."/>
            <person name="Baker R."/>
            <person name="Thomas B.C."/>
            <person name="Morowitz M.J."/>
            <person name="Banfield J.F."/>
        </authorList>
    </citation>
    <scope>NUCLEOTIDE SEQUENCE [LARGE SCALE GENOMIC DNA]</scope>
    <source>
        <strain evidence="7">S2_003_000_R2_14</strain>
    </source>
</reference>
<dbReference type="GO" id="GO:0016020">
    <property type="term" value="C:membrane"/>
    <property type="evidence" value="ECO:0007669"/>
    <property type="project" value="InterPro"/>
</dbReference>
<evidence type="ECO:0000256" key="2">
    <source>
        <dbReference type="ARBA" id="ARBA00022723"/>
    </source>
</evidence>
<keyword evidence="1" id="KW-0001">2Fe-2S</keyword>
<accession>A0A2W5UC76</accession>
<dbReference type="GO" id="GO:0046872">
    <property type="term" value="F:metal ion binding"/>
    <property type="evidence" value="ECO:0007669"/>
    <property type="project" value="UniProtKB-KW"/>
</dbReference>
<dbReference type="PROSITE" id="PS51296">
    <property type="entry name" value="RIESKE"/>
    <property type="match status" value="1"/>
</dbReference>
<dbReference type="Pfam" id="PF01266">
    <property type="entry name" value="DAO"/>
    <property type="match status" value="1"/>
</dbReference>
<dbReference type="InterPro" id="IPR006076">
    <property type="entry name" value="FAD-dep_OxRdtase"/>
</dbReference>
<dbReference type="EMBL" id="QFQP01000037">
    <property type="protein sequence ID" value="PZR06578.1"/>
    <property type="molecule type" value="Genomic_DNA"/>
</dbReference>
<dbReference type="FunFam" id="2.102.10.10:FF:000014">
    <property type="entry name" value="Oxidoreductase, FAD dependent"/>
    <property type="match status" value="1"/>
</dbReference>
<evidence type="ECO:0000256" key="5">
    <source>
        <dbReference type="ARBA" id="ARBA00023157"/>
    </source>
</evidence>
<evidence type="ECO:0000313" key="7">
    <source>
        <dbReference type="EMBL" id="PZR06578.1"/>
    </source>
</evidence>
<sequence>MTVPSIWSEGVSLPTWPSLDGDLEADIVVVGGGITGLTAATLLQRSGRSVVVLEAARVGGAETGLTTAHLTELLDTRYHELESKFGVEGARMAAESSRAAIDRIEAFSHEFKRSCGFARVPAYLYAETVEQRRDLEQEFDSLRRLGADVSWVDSFPLPLRVEAAVRVEHQAQVQPLEYLRELASLFIEAGGRIFEDTRVLSVKDGQPCTVKTEKGEVSAQDVLVLTNAPVNNRVTLHMRNSAYRSYVVAARIEAPFPDALFFDMNDPYHYTRANKTAAGTFLIVGGEDHKTGKGEETANHFEALERFTAEKFSVSDFSHRWSGQLIEPVDGLPFIGRNPGERHVYVATGYSGNGITFGTLAGIMLRDELRETPSPWAGLYAPDRVKPLAGIKDFVAENVDFPTSLMKDRLNRGEVKSVDEVPRGEGRLMRANGKMVALFRDDLGAMHCRSAVCTHMGCYVQFNQAERSWDCPCHGSRFDPDGAVLNGPAVTPLEEVELDNAKEEAPSDVPG</sequence>
<evidence type="ECO:0000256" key="4">
    <source>
        <dbReference type="ARBA" id="ARBA00023014"/>
    </source>
</evidence>
<dbReference type="Gene3D" id="3.30.9.10">
    <property type="entry name" value="D-Amino Acid Oxidase, subunit A, domain 2"/>
    <property type="match status" value="1"/>
</dbReference>
<keyword evidence="3" id="KW-0408">Iron</keyword>
<dbReference type="Gene3D" id="2.102.10.10">
    <property type="entry name" value="Rieske [2Fe-2S] iron-sulphur domain"/>
    <property type="match status" value="1"/>
</dbReference>
<dbReference type="Gene3D" id="3.50.50.60">
    <property type="entry name" value="FAD/NAD(P)-binding domain"/>
    <property type="match status" value="1"/>
</dbReference>
<evidence type="ECO:0000256" key="3">
    <source>
        <dbReference type="ARBA" id="ARBA00023004"/>
    </source>
</evidence>
<evidence type="ECO:0000259" key="6">
    <source>
        <dbReference type="PROSITE" id="PS51296"/>
    </source>
</evidence>
<gene>
    <name evidence="7" type="ORF">DI536_29910</name>
</gene>
<dbReference type="InterPro" id="IPR017941">
    <property type="entry name" value="Rieske_2Fe-2S"/>
</dbReference>
<dbReference type="GO" id="GO:0051537">
    <property type="term" value="F:2 iron, 2 sulfur cluster binding"/>
    <property type="evidence" value="ECO:0007669"/>
    <property type="project" value="UniProtKB-KW"/>
</dbReference>
<dbReference type="SUPFAM" id="SSF50022">
    <property type="entry name" value="ISP domain"/>
    <property type="match status" value="1"/>
</dbReference>
<dbReference type="PANTHER" id="PTHR13847:SF281">
    <property type="entry name" value="FAD DEPENDENT OXIDOREDUCTASE DOMAIN-CONTAINING PROTEIN"/>
    <property type="match status" value="1"/>
</dbReference>
<evidence type="ECO:0000256" key="1">
    <source>
        <dbReference type="ARBA" id="ARBA00022714"/>
    </source>
</evidence>
<dbReference type="PANTHER" id="PTHR13847">
    <property type="entry name" value="SARCOSINE DEHYDROGENASE-RELATED"/>
    <property type="match status" value="1"/>
</dbReference>
<dbReference type="SUPFAM" id="SSF51905">
    <property type="entry name" value="FAD/NAD(P)-binding domain"/>
    <property type="match status" value="1"/>
</dbReference>
<organism evidence="7 8">
    <name type="scientific">Archangium gephyra</name>
    <dbReference type="NCBI Taxonomy" id="48"/>
    <lineage>
        <taxon>Bacteria</taxon>
        <taxon>Pseudomonadati</taxon>
        <taxon>Myxococcota</taxon>
        <taxon>Myxococcia</taxon>
        <taxon>Myxococcales</taxon>
        <taxon>Cystobacterineae</taxon>
        <taxon>Archangiaceae</taxon>
        <taxon>Archangium</taxon>
    </lineage>
</organism>
<name>A0A2W5UC76_9BACT</name>
<dbReference type="GO" id="GO:0005737">
    <property type="term" value="C:cytoplasm"/>
    <property type="evidence" value="ECO:0007669"/>
    <property type="project" value="TreeGrafter"/>
</dbReference>
<feature type="domain" description="Rieske" evidence="6">
    <location>
        <begin position="413"/>
        <end position="499"/>
    </location>
</feature>
<dbReference type="PRINTS" id="PR00162">
    <property type="entry name" value="RIESKE"/>
</dbReference>
<keyword evidence="4" id="KW-0411">Iron-sulfur</keyword>
<dbReference type="Pfam" id="PF00355">
    <property type="entry name" value="Rieske"/>
    <property type="match status" value="1"/>
</dbReference>
<comment type="caution">
    <text evidence="7">The sequence shown here is derived from an EMBL/GenBank/DDBJ whole genome shotgun (WGS) entry which is preliminary data.</text>
</comment>
<dbReference type="InterPro" id="IPR036188">
    <property type="entry name" value="FAD/NAD-bd_sf"/>
</dbReference>
<dbReference type="InterPro" id="IPR005805">
    <property type="entry name" value="Rieske_Fe-S_prot_C"/>
</dbReference>
<keyword evidence="2" id="KW-0479">Metal-binding</keyword>